<gene>
    <name evidence="1" type="ORF">AWM75_02635</name>
</gene>
<name>A0A0X8FKW5_9LACT</name>
<dbReference type="Gene3D" id="2.60.120.200">
    <property type="match status" value="1"/>
</dbReference>
<dbReference type="SMART" id="SM01208">
    <property type="entry name" value="G5"/>
    <property type="match status" value="5"/>
</dbReference>
<dbReference type="AlphaFoldDB" id="A0A0X8FKW5"/>
<organism evidence="1 2">
    <name type="scientific">Aerococcus urinaehominis</name>
    <dbReference type="NCBI Taxonomy" id="128944"/>
    <lineage>
        <taxon>Bacteria</taxon>
        <taxon>Bacillati</taxon>
        <taxon>Bacillota</taxon>
        <taxon>Bacilli</taxon>
        <taxon>Lactobacillales</taxon>
        <taxon>Aerococcaceae</taxon>
        <taxon>Aerococcus</taxon>
    </lineage>
</organism>
<sequence length="787" mass="88596">MLLVSQEAVVQAATERPVVTNNSASYGISNENLDGTTTSTEDEFIEYTNQPETTRVIKEEVVSSEIKQDEEVVTEKGLGLDKFDRLGPNVTKFDPTEYNPAKADRSAENVNTVQFGNSNALGSKMINNVQTQRGALVKKDSISFDHDFEMNFEVRLDHQGNTTNADGFGFLFMEGEKRGQDYINQGGILKDKGVANSFGYKIDIRYNPETNKMDKGGMSNRIGAAKRGYTGFVKNDNQGNSEIVGNTQGFDYINAKPQKRTETDQSMFRPEELEPIKIKYTAIDGQLSVVYGDGTGQIRQSVNAAALGVDRRKNYTFAITSEVAPYYRGGAGVAVRQDGTASITYLKKKDPILQESKDITKETRTPYNTIYRKNPNLSEGLQRVVQFGRNGIKRTTDRIWYENHQEIKRQQVENRVLQHKQDKIIEIGTGKQDVRHVKRRMETPYNTIRRENPQLAEGEVRVIQQGQNGIVEITTQIVTRNGQIVSQFDIDQTIIQNKQDKIIEYGTRKVEEKSVVKDRIIPFKVITRENPALAEGETRVIQNGIEGIERVTTTTSYINGVAQPNPRVATTTIRNKQDKIIEVGTRKVEEKSKVEERKIPFEVIKRENPDLTEGETRVIQEGIEGLERITTITKYVNGVAQPNPQVTTTTVRNKQDKIIEVGTRKVEVIESVKYEQIPFKVIYVDDSSRPFGTNVVQTEGENGIIKVVTETTYINGVAQPNPKVTRTPIKSPVNKVVLRGRGEDVTSLARNASMFSAPKPVRSNATSTNRFVNSRRPFSSFFSRFFR</sequence>
<dbReference type="InterPro" id="IPR013320">
    <property type="entry name" value="ConA-like_dom_sf"/>
</dbReference>
<protein>
    <submittedName>
        <fullName evidence="1">Uncharacterized protein</fullName>
    </submittedName>
</protein>
<dbReference type="SUPFAM" id="SSF49899">
    <property type="entry name" value="Concanavalin A-like lectins/glucanases"/>
    <property type="match status" value="1"/>
</dbReference>
<evidence type="ECO:0000313" key="1">
    <source>
        <dbReference type="EMBL" id="AMB98959.1"/>
    </source>
</evidence>
<keyword evidence="2" id="KW-1185">Reference proteome</keyword>
<dbReference type="PROSITE" id="PS51109">
    <property type="entry name" value="G5"/>
    <property type="match status" value="5"/>
</dbReference>
<accession>A0A0X8FKW5</accession>
<dbReference type="STRING" id="128944.AWM75_02635"/>
<evidence type="ECO:0000313" key="2">
    <source>
        <dbReference type="Proteomes" id="UP000062260"/>
    </source>
</evidence>
<dbReference type="InterPro" id="IPR011098">
    <property type="entry name" value="G5_dom"/>
</dbReference>
<proteinExistence type="predicted"/>
<reference evidence="1 2" key="1">
    <citation type="journal article" date="2016" name="Genome Announc.">
        <title>Complete Genome Sequences of Aerococcus christensenii CCUG 28831T, Aerococcus sanguinicola CCUG 43001T, Aerococcus urinae CCUG 36881T, Aerococcus urinaeequi CCUG 28094T, Aerococcus urinaehominis CCUG 42038 BT, and Aerococcus viridans CCUG 4311T.</title>
        <authorList>
            <person name="Carkaci D."/>
            <person name="Dargis R."/>
            <person name="Nielsen X.C."/>
            <person name="Skovgaard O."/>
            <person name="Fuursted K."/>
            <person name="Christensen J.J."/>
        </authorList>
    </citation>
    <scope>NUCLEOTIDE SEQUENCE [LARGE SCALE GENOMIC DNA]</scope>
    <source>
        <strain evidence="1 2">CCUG42038B</strain>
    </source>
</reference>
<dbReference type="KEGG" id="auh:AWM75_02635"/>
<dbReference type="Proteomes" id="UP000062260">
    <property type="component" value="Chromosome"/>
</dbReference>
<dbReference type="RefSeq" id="WP_067977894.1">
    <property type="nucleotide sequence ID" value="NZ_FNHJ01000014.1"/>
</dbReference>
<reference evidence="2" key="2">
    <citation type="submission" date="2016-01" db="EMBL/GenBank/DDBJ databases">
        <title>Six Aerococcus type strain genome sequencing and assembly using PacBio and Illumina Hiseq.</title>
        <authorList>
            <person name="Carkaci D."/>
            <person name="Dargis R."/>
            <person name="Nielsen X.C."/>
            <person name="Skovgaard O."/>
            <person name="Fuursted K."/>
            <person name="Christensen J.J."/>
        </authorList>
    </citation>
    <scope>NUCLEOTIDE SEQUENCE [LARGE SCALE GENOMIC DNA]</scope>
    <source>
        <strain evidence="2">CCUG42038B</strain>
    </source>
</reference>
<dbReference type="Gene3D" id="2.20.230.10">
    <property type="entry name" value="Resuscitation-promoting factor rpfb"/>
    <property type="match status" value="5"/>
</dbReference>
<dbReference type="EMBL" id="CP014163">
    <property type="protein sequence ID" value="AMB98959.1"/>
    <property type="molecule type" value="Genomic_DNA"/>
</dbReference>
<dbReference type="Pfam" id="PF07501">
    <property type="entry name" value="G5"/>
    <property type="match status" value="5"/>
</dbReference>